<dbReference type="GeneID" id="28872441"/>
<dbReference type="EMBL" id="LTAN01000009">
    <property type="protein sequence ID" value="OBR04233.1"/>
    <property type="molecule type" value="Genomic_DNA"/>
</dbReference>
<keyword evidence="3" id="KW-1185">Reference proteome</keyword>
<evidence type="ECO:0000313" key="2">
    <source>
        <dbReference type="EMBL" id="OBR04233.1"/>
    </source>
</evidence>
<evidence type="ECO:0000256" key="1">
    <source>
        <dbReference type="SAM" id="MobiDB-lite"/>
    </source>
</evidence>
<name>A0A1B7XWT5_COLHI</name>
<dbReference type="RefSeq" id="XP_018152751.1">
    <property type="nucleotide sequence ID" value="XM_018308334.1"/>
</dbReference>
<proteinExistence type="predicted"/>
<protein>
    <submittedName>
        <fullName evidence="2">Uncharacterized protein</fullName>
    </submittedName>
</protein>
<sequence length="60" mass="6542">MDVADNLNKRASSGSKAVISVRSDWKLQVASEGCAECRGGRQEARPTMQDGLRNRGEAMF</sequence>
<reference evidence="3" key="1">
    <citation type="journal article" date="2017" name="BMC Genomics">
        <title>Gapless genome assembly of Colletotrichum higginsianum reveals chromosome structure and association of transposable elements with secondary metabolite gene clusters.</title>
        <authorList>
            <person name="Dallery J.-F."/>
            <person name="Lapalu N."/>
            <person name="Zampounis A."/>
            <person name="Pigne S."/>
            <person name="Luyten I."/>
            <person name="Amselem J."/>
            <person name="Wittenberg A.H.J."/>
            <person name="Zhou S."/>
            <person name="de Queiroz M.V."/>
            <person name="Robin G.P."/>
            <person name="Auger A."/>
            <person name="Hainaut M."/>
            <person name="Henrissat B."/>
            <person name="Kim K.-T."/>
            <person name="Lee Y.-H."/>
            <person name="Lespinet O."/>
            <person name="Schwartz D.C."/>
            <person name="Thon M.R."/>
            <person name="O'Connell R.J."/>
        </authorList>
    </citation>
    <scope>NUCLEOTIDE SEQUENCE [LARGE SCALE GENOMIC DNA]</scope>
    <source>
        <strain evidence="3">IMI 349063</strain>
    </source>
</reference>
<dbReference type="Proteomes" id="UP000092177">
    <property type="component" value="Chromosome 9"/>
</dbReference>
<dbReference type="AlphaFoldDB" id="A0A1B7XWT5"/>
<feature type="region of interest" description="Disordered" evidence="1">
    <location>
        <begin position="39"/>
        <end position="60"/>
    </location>
</feature>
<evidence type="ECO:0000313" key="3">
    <source>
        <dbReference type="Proteomes" id="UP000092177"/>
    </source>
</evidence>
<accession>A0A1B7XWT5</accession>
<dbReference type="KEGG" id="chig:CH63R_13360"/>
<gene>
    <name evidence="2" type="ORF">CH63R_13360</name>
</gene>
<organism evidence="2 3">
    <name type="scientific">Colletotrichum higginsianum (strain IMI 349063)</name>
    <name type="common">Crucifer anthracnose fungus</name>
    <dbReference type="NCBI Taxonomy" id="759273"/>
    <lineage>
        <taxon>Eukaryota</taxon>
        <taxon>Fungi</taxon>
        <taxon>Dikarya</taxon>
        <taxon>Ascomycota</taxon>
        <taxon>Pezizomycotina</taxon>
        <taxon>Sordariomycetes</taxon>
        <taxon>Hypocreomycetidae</taxon>
        <taxon>Glomerellales</taxon>
        <taxon>Glomerellaceae</taxon>
        <taxon>Colletotrichum</taxon>
        <taxon>Colletotrichum destructivum species complex</taxon>
    </lineage>
</organism>
<comment type="caution">
    <text evidence="2">The sequence shown here is derived from an EMBL/GenBank/DDBJ whole genome shotgun (WGS) entry which is preliminary data.</text>
</comment>
<dbReference type="VEuPathDB" id="FungiDB:CH63R_13360"/>